<dbReference type="PANTHER" id="PTHR43531:SF14">
    <property type="entry name" value="METHYL-ACCEPTING CHEMOTAXIS PROTEIN I-RELATED"/>
    <property type="match status" value="1"/>
</dbReference>
<sequence>MKNWKVGTRFAAGFGVVLLMMAVVAAMGIWRLQSVAEATNAMMQMPLAKERLISDWYSNISTSITRTTAIARSTDLSLAGYFESATSDAAKNASALQAKVQRLLNTPEEQKLFADIDANRKAYHEAGDSILALRAEGKLFQAKNAFEKNYLPSATRYQASVDKLLRLQRQGIDGVAGSIDATYRSSRLVLLALSAAAVLFGIAAAIVLTRSLLRQLGGEPGYAVRVADRIAAGDLTESILLADNDENSLMRAMKTMQGNLARSVDHIKQSAETIGTASKEISVGNLNLSSRTERQAGSLQETASVMQQLTSAVKKNAESALHANQLAASASQVAIAGGNAVNQMVGTMATINESSRKIVDIISVINGIAFQTNILALNAAVEAARAGEQGRGFAVVATEVRALAQRSAGAAKEIKSLIDDSVGKIVSGRTLVEEAGATIGQVVDSIRTLSDFVADISNASLEQSTGIEQVNQAIMQMDDVTQHNAALVEEAAAAAQSLLDQAGSLVTVVNTFKLSSSRELVLNA</sequence>
<dbReference type="InterPro" id="IPR024478">
    <property type="entry name" value="HlyB_4HB_MCP"/>
</dbReference>
<gene>
    <name evidence="7" type="ORF">F506_11435</name>
</gene>
<protein>
    <submittedName>
        <fullName evidence="7">Membrane protein</fullName>
    </submittedName>
</protein>
<organism evidence="7 8">
    <name type="scientific">Herbaspirillum hiltneri N3</name>
    <dbReference type="NCBI Taxonomy" id="1262470"/>
    <lineage>
        <taxon>Bacteria</taxon>
        <taxon>Pseudomonadati</taxon>
        <taxon>Pseudomonadota</taxon>
        <taxon>Betaproteobacteria</taxon>
        <taxon>Burkholderiales</taxon>
        <taxon>Oxalobacteraceae</taxon>
        <taxon>Herbaspirillum</taxon>
    </lineage>
</organism>
<dbReference type="SMART" id="SM00283">
    <property type="entry name" value="MA"/>
    <property type="match status" value="1"/>
</dbReference>
<keyword evidence="4" id="KW-0812">Transmembrane</keyword>
<dbReference type="Gene3D" id="1.10.287.950">
    <property type="entry name" value="Methyl-accepting chemotaxis protein"/>
    <property type="match status" value="1"/>
</dbReference>
<feature type="domain" description="HAMP" evidence="6">
    <location>
        <begin position="224"/>
        <end position="265"/>
    </location>
</feature>
<feature type="domain" description="Methyl-accepting transducer" evidence="5">
    <location>
        <begin position="270"/>
        <end position="499"/>
    </location>
</feature>
<reference evidence="8" key="1">
    <citation type="journal article" date="2015" name="Genome Announc.">
        <title>Complete Genome Sequence of Herbaspirillum hiltneri N3 (DSM 17495), Isolated from Surface-Sterilized Wheat Roots.</title>
        <authorList>
            <person name="Guizelini D."/>
            <person name="Saizaki P.M."/>
            <person name="Coimbra N.A."/>
            <person name="Weiss V.A."/>
            <person name="Faoro H."/>
            <person name="Sfeir M.Z."/>
            <person name="Baura V.A."/>
            <person name="Monteiro R.A."/>
            <person name="Chubatsu L.S."/>
            <person name="Souza E.M."/>
            <person name="Cruz L.M."/>
            <person name="Pedrosa F.O."/>
            <person name="Raittz R.T."/>
            <person name="Marchaukoski J.N."/>
            <person name="Steffens M.B."/>
        </authorList>
    </citation>
    <scope>NUCLEOTIDE SEQUENCE [LARGE SCALE GENOMIC DNA]</scope>
    <source>
        <strain evidence="8">N3</strain>
    </source>
</reference>
<dbReference type="PROSITE" id="PS50111">
    <property type="entry name" value="CHEMOTAXIS_TRANSDUC_2"/>
    <property type="match status" value="1"/>
</dbReference>
<evidence type="ECO:0000256" key="1">
    <source>
        <dbReference type="ARBA" id="ARBA00022481"/>
    </source>
</evidence>
<dbReference type="InterPro" id="IPR004089">
    <property type="entry name" value="MCPsignal_dom"/>
</dbReference>
<evidence type="ECO:0000313" key="7">
    <source>
        <dbReference type="EMBL" id="AKZ63199.1"/>
    </source>
</evidence>
<dbReference type="RefSeq" id="WP_053197554.1">
    <property type="nucleotide sequence ID" value="NZ_CP011409.1"/>
</dbReference>
<dbReference type="Proteomes" id="UP000063429">
    <property type="component" value="Chromosome"/>
</dbReference>
<dbReference type="PROSITE" id="PS50885">
    <property type="entry name" value="HAMP"/>
    <property type="match status" value="1"/>
</dbReference>
<keyword evidence="8" id="KW-1185">Reference proteome</keyword>
<name>A0ABM5V143_9BURK</name>
<evidence type="ECO:0000256" key="2">
    <source>
        <dbReference type="ARBA" id="ARBA00029447"/>
    </source>
</evidence>
<dbReference type="Pfam" id="PF00015">
    <property type="entry name" value="MCPsignal"/>
    <property type="match status" value="1"/>
</dbReference>
<dbReference type="InterPro" id="IPR047347">
    <property type="entry name" value="YvaQ-like_sensor"/>
</dbReference>
<dbReference type="EMBL" id="CP011409">
    <property type="protein sequence ID" value="AKZ63199.1"/>
    <property type="molecule type" value="Genomic_DNA"/>
</dbReference>
<accession>A0ABM5V143</accession>
<dbReference type="Pfam" id="PF12729">
    <property type="entry name" value="4HB_MCP_1"/>
    <property type="match status" value="1"/>
</dbReference>
<evidence type="ECO:0000256" key="3">
    <source>
        <dbReference type="PROSITE-ProRule" id="PRU00284"/>
    </source>
</evidence>
<feature type="transmembrane region" description="Helical" evidence="4">
    <location>
        <begin position="12"/>
        <end position="32"/>
    </location>
</feature>
<evidence type="ECO:0000256" key="4">
    <source>
        <dbReference type="SAM" id="Phobius"/>
    </source>
</evidence>
<keyword evidence="3" id="KW-0807">Transducer</keyword>
<feature type="transmembrane region" description="Helical" evidence="4">
    <location>
        <begin position="188"/>
        <end position="208"/>
    </location>
</feature>
<dbReference type="CDD" id="cd11386">
    <property type="entry name" value="MCP_signal"/>
    <property type="match status" value="1"/>
</dbReference>
<keyword evidence="1" id="KW-0488">Methylation</keyword>
<evidence type="ECO:0000259" key="6">
    <source>
        <dbReference type="PROSITE" id="PS50885"/>
    </source>
</evidence>
<evidence type="ECO:0000259" key="5">
    <source>
        <dbReference type="PROSITE" id="PS50111"/>
    </source>
</evidence>
<dbReference type="CDD" id="cd19411">
    <property type="entry name" value="MCP2201-like_sensor"/>
    <property type="match status" value="1"/>
</dbReference>
<comment type="similarity">
    <text evidence="2">Belongs to the methyl-accepting chemotaxis (MCP) protein family.</text>
</comment>
<proteinExistence type="inferred from homology"/>
<dbReference type="SUPFAM" id="SSF58104">
    <property type="entry name" value="Methyl-accepting chemotaxis protein (MCP) signaling domain"/>
    <property type="match status" value="1"/>
</dbReference>
<dbReference type="InterPro" id="IPR051310">
    <property type="entry name" value="MCP_chemotaxis"/>
</dbReference>
<keyword evidence="4" id="KW-1133">Transmembrane helix</keyword>
<dbReference type="InterPro" id="IPR003660">
    <property type="entry name" value="HAMP_dom"/>
</dbReference>
<dbReference type="PANTHER" id="PTHR43531">
    <property type="entry name" value="PROTEIN ICFG"/>
    <property type="match status" value="1"/>
</dbReference>
<evidence type="ECO:0000313" key="8">
    <source>
        <dbReference type="Proteomes" id="UP000063429"/>
    </source>
</evidence>
<keyword evidence="4" id="KW-0472">Membrane</keyword>